<feature type="domain" description="Acetophenone carboxylase-like C-terminal" evidence="2">
    <location>
        <begin position="16"/>
        <end position="173"/>
    </location>
</feature>
<reference evidence="3 4" key="1">
    <citation type="journal article" date="2015" name="Genome Biol. Evol.">
        <title>Comparative Genomics of a Bacterivorous Green Alga Reveals Evolutionary Causalities and Consequences of Phago-Mixotrophic Mode of Nutrition.</title>
        <authorList>
            <person name="Burns J.A."/>
            <person name="Paasch A."/>
            <person name="Narechania A."/>
            <person name="Kim E."/>
        </authorList>
    </citation>
    <scope>NUCLEOTIDE SEQUENCE [LARGE SCALE GENOMIC DNA]</scope>
    <source>
        <strain evidence="3 4">PLY_AMNH</strain>
    </source>
</reference>
<dbReference type="AlphaFoldDB" id="A0AAE0BKU2"/>
<name>A0AAE0BKU2_9CHLO</name>
<dbReference type="PANTHER" id="PTHR11365:SF23">
    <property type="entry name" value="HYPOTHETICAL 5-OXOPROLINASE (EUROFUNG)-RELATED"/>
    <property type="match status" value="1"/>
</dbReference>
<dbReference type="GO" id="GO:0006749">
    <property type="term" value="P:glutathione metabolic process"/>
    <property type="evidence" value="ECO:0007669"/>
    <property type="project" value="TreeGrafter"/>
</dbReference>
<organism evidence="3 4">
    <name type="scientific">Cymbomonas tetramitiformis</name>
    <dbReference type="NCBI Taxonomy" id="36881"/>
    <lineage>
        <taxon>Eukaryota</taxon>
        <taxon>Viridiplantae</taxon>
        <taxon>Chlorophyta</taxon>
        <taxon>Pyramimonadophyceae</taxon>
        <taxon>Pyramimonadales</taxon>
        <taxon>Pyramimonadaceae</taxon>
        <taxon>Cymbomonas</taxon>
    </lineage>
</organism>
<dbReference type="InterPro" id="IPR045079">
    <property type="entry name" value="Oxoprolinase-like"/>
</dbReference>
<evidence type="ECO:0000259" key="1">
    <source>
        <dbReference type="Pfam" id="PF02538"/>
    </source>
</evidence>
<sequence>MQEATVERPMTEEVIATEVLELLKELGREAAAEVVQQQIPEDKVRCVEKILLRYQGTDTAIPVDFTMDLAAMTAQFEALYISRFGFAMPDKPLIVDTATVEAIGETGNSSRAVGGGEADEGAACGPIGNVRAYWDGEWRDTDVYQREDMPLGMKVEGPAILSEKVGTTLVEPEWAAEVTPGGLALRRVVAKKRTVAIGTTCNPIYLEVFNNLFMSIAEQMGYTLQNTSFSVNMKERLDFSCAIFDPDGQLIANAPHMPVHLGSMGESIRTVMRRNADSMRPGDVYVLNDPYNGGTHLPDVTVVSPVFDEAGAEVIFYVGSRGHQSDIGGITPASMPPNSTSVDEEGILINNFKLVDEGVLKEKEFRELLCSGPYPARNPDVNLADIRAQIASNNKGAQELRKMVAQFGLETVQAYMGHVQDNAEEAVRRAISAFRTGEYTYETDSGAVVKCRIEINEEERSAVVDFTGTSGQLSTNFNAPSAVCRAATMYVFRTLVNDEIPMNEGCLKPITLIIPEGSMLNPQYPAAVVAGNVETSQVVTDTLYAALKVMAASQGTMNNTTFGNENYQYYETVCGGSGAGPTFEGTDAVHTHMTNSRLTDPEILEFRYPVAVEKFEIRRGSGGRGRHRGGDGAFRRLRFLEPMELSLLSNHRKVCLPPVETSHAPYLTPHAVTWLPLRQMSRANGLLGHLRKAQAAPPLVVQNARPPANLLGDMRTIAAGC</sequence>
<dbReference type="Pfam" id="PF19278">
    <property type="entry name" value="Hydant_A_C"/>
    <property type="match status" value="1"/>
</dbReference>
<dbReference type="EMBL" id="LGRX02034423">
    <property type="protein sequence ID" value="KAK3237839.1"/>
    <property type="molecule type" value="Genomic_DNA"/>
</dbReference>
<accession>A0AAE0BKU2</accession>
<dbReference type="GO" id="GO:0005829">
    <property type="term" value="C:cytosol"/>
    <property type="evidence" value="ECO:0007669"/>
    <property type="project" value="TreeGrafter"/>
</dbReference>
<evidence type="ECO:0000259" key="2">
    <source>
        <dbReference type="Pfam" id="PF19278"/>
    </source>
</evidence>
<dbReference type="InterPro" id="IPR049517">
    <property type="entry name" value="ACX-like_C"/>
</dbReference>
<dbReference type="InterPro" id="IPR003692">
    <property type="entry name" value="Hydantoinase_B"/>
</dbReference>
<dbReference type="GO" id="GO:0017168">
    <property type="term" value="F:5-oxoprolinase (ATP-hydrolyzing) activity"/>
    <property type="evidence" value="ECO:0007669"/>
    <property type="project" value="TreeGrafter"/>
</dbReference>
<protein>
    <recommendedName>
        <fullName evidence="5">5-oxoprolinase</fullName>
    </recommendedName>
</protein>
<evidence type="ECO:0000313" key="3">
    <source>
        <dbReference type="EMBL" id="KAK3237839.1"/>
    </source>
</evidence>
<dbReference type="Pfam" id="PF02538">
    <property type="entry name" value="Hydantoinase_B"/>
    <property type="match status" value="1"/>
</dbReference>
<dbReference type="PANTHER" id="PTHR11365">
    <property type="entry name" value="5-OXOPROLINASE RELATED"/>
    <property type="match status" value="1"/>
</dbReference>
<dbReference type="Proteomes" id="UP001190700">
    <property type="component" value="Unassembled WGS sequence"/>
</dbReference>
<feature type="non-terminal residue" evidence="3">
    <location>
        <position position="721"/>
    </location>
</feature>
<feature type="domain" description="Hydantoinase B/oxoprolinase" evidence="1">
    <location>
        <begin position="202"/>
        <end position="654"/>
    </location>
</feature>
<evidence type="ECO:0000313" key="4">
    <source>
        <dbReference type="Proteomes" id="UP001190700"/>
    </source>
</evidence>
<keyword evidence="4" id="KW-1185">Reference proteome</keyword>
<gene>
    <name evidence="3" type="ORF">CYMTET_52112</name>
</gene>
<comment type="caution">
    <text evidence="3">The sequence shown here is derived from an EMBL/GenBank/DDBJ whole genome shotgun (WGS) entry which is preliminary data.</text>
</comment>
<proteinExistence type="predicted"/>
<evidence type="ECO:0008006" key="5">
    <source>
        <dbReference type="Google" id="ProtNLM"/>
    </source>
</evidence>